<name>A4RW70_OSTLU</name>
<dbReference type="GeneID" id="5001264"/>
<dbReference type="KEGG" id="olu:OSTLU_31233"/>
<feature type="compositionally biased region" description="Acidic residues" evidence="1">
    <location>
        <begin position="70"/>
        <end position="86"/>
    </location>
</feature>
<protein>
    <submittedName>
        <fullName evidence="2">Uncharacterized protein</fullName>
    </submittedName>
</protein>
<reference evidence="2 3" key="1">
    <citation type="journal article" date="2007" name="Proc. Natl. Acad. Sci. U.S.A.">
        <title>The tiny eukaryote Ostreococcus provides genomic insights into the paradox of plankton speciation.</title>
        <authorList>
            <person name="Palenik B."/>
            <person name="Grimwood J."/>
            <person name="Aerts A."/>
            <person name="Rouze P."/>
            <person name="Salamov A."/>
            <person name="Putnam N."/>
            <person name="Dupont C."/>
            <person name="Jorgensen R."/>
            <person name="Derelle E."/>
            <person name="Rombauts S."/>
            <person name="Zhou K."/>
            <person name="Otillar R."/>
            <person name="Merchant S.S."/>
            <person name="Podell S."/>
            <person name="Gaasterland T."/>
            <person name="Napoli C."/>
            <person name="Gendler K."/>
            <person name="Manuell A."/>
            <person name="Tai V."/>
            <person name="Vallon O."/>
            <person name="Piganeau G."/>
            <person name="Jancek S."/>
            <person name="Heijde M."/>
            <person name="Jabbari K."/>
            <person name="Bowler C."/>
            <person name="Lohr M."/>
            <person name="Robbens S."/>
            <person name="Werner G."/>
            <person name="Dubchak I."/>
            <person name="Pazour G.J."/>
            <person name="Ren Q."/>
            <person name="Paulsen I."/>
            <person name="Delwiche C."/>
            <person name="Schmutz J."/>
            <person name="Rokhsar D."/>
            <person name="Van de Peer Y."/>
            <person name="Moreau H."/>
            <person name="Grigoriev I.V."/>
        </authorList>
    </citation>
    <scope>NUCLEOTIDE SEQUENCE [LARGE SCALE GENOMIC DNA]</scope>
    <source>
        <strain evidence="2 3">CCE9901</strain>
    </source>
</reference>
<dbReference type="OrthoDB" id="10586835at2759"/>
<dbReference type="Gramene" id="ABO95824">
    <property type="protein sequence ID" value="ABO95824"/>
    <property type="gene ID" value="OSTLU_31233"/>
</dbReference>
<dbReference type="HOGENOM" id="CLU_2502021_0_0_1"/>
<evidence type="ECO:0000313" key="2">
    <source>
        <dbReference type="EMBL" id="ABO95824.1"/>
    </source>
</evidence>
<dbReference type="RefSeq" id="XP_001417531.1">
    <property type="nucleotide sequence ID" value="XM_001417494.1"/>
</dbReference>
<sequence>MTAPREKPKPEEPSADEILAQKSKKELAAEMEKLRLVRERREQQRLARLEADGGVDRYAPGAGKKAGGGGDEDSDSSDSDEDSESD</sequence>
<accession>A4RW70</accession>
<evidence type="ECO:0000256" key="1">
    <source>
        <dbReference type="SAM" id="MobiDB-lite"/>
    </source>
</evidence>
<dbReference type="Proteomes" id="UP000001568">
    <property type="component" value="Chromosome 4"/>
</dbReference>
<dbReference type="AlphaFoldDB" id="A4RW70"/>
<feature type="region of interest" description="Disordered" evidence="1">
    <location>
        <begin position="47"/>
        <end position="86"/>
    </location>
</feature>
<evidence type="ECO:0000313" key="3">
    <source>
        <dbReference type="Proteomes" id="UP000001568"/>
    </source>
</evidence>
<gene>
    <name evidence="2" type="ORF">OSTLU_31233</name>
</gene>
<dbReference type="EMBL" id="CP000584">
    <property type="protein sequence ID" value="ABO95824.1"/>
    <property type="molecule type" value="Genomic_DNA"/>
</dbReference>
<keyword evidence="3" id="KW-1185">Reference proteome</keyword>
<organism evidence="2 3">
    <name type="scientific">Ostreococcus lucimarinus (strain CCE9901)</name>
    <dbReference type="NCBI Taxonomy" id="436017"/>
    <lineage>
        <taxon>Eukaryota</taxon>
        <taxon>Viridiplantae</taxon>
        <taxon>Chlorophyta</taxon>
        <taxon>Mamiellophyceae</taxon>
        <taxon>Mamiellales</taxon>
        <taxon>Bathycoccaceae</taxon>
        <taxon>Ostreococcus</taxon>
    </lineage>
</organism>
<proteinExistence type="predicted"/>